<proteinExistence type="inferred from homology"/>
<dbReference type="Proteomes" id="UP001500689">
    <property type="component" value="Unassembled WGS sequence"/>
</dbReference>
<dbReference type="PANTHER" id="PTHR10993">
    <property type="entry name" value="OCTANOYLTRANSFERASE"/>
    <property type="match status" value="1"/>
</dbReference>
<evidence type="ECO:0000313" key="8">
    <source>
        <dbReference type="EMBL" id="GAA3578556.1"/>
    </source>
</evidence>
<feature type="active site" description="Acyl-thioester intermediate" evidence="5">
    <location>
        <position position="167"/>
    </location>
</feature>
<evidence type="ECO:0000256" key="2">
    <source>
        <dbReference type="ARBA" id="ARBA00022679"/>
    </source>
</evidence>
<comment type="function">
    <text evidence="4 5 6">Catalyzes the transfer of endogenously produced octanoic acid from octanoyl-acyl-carrier-protein onto the lipoyl domains of lipoate-dependent enzymes. Lipoyl-ACP can also act as a substrate although octanoyl-ACP is likely to be the physiological substrate.</text>
</comment>
<evidence type="ECO:0000256" key="1">
    <source>
        <dbReference type="ARBA" id="ARBA00004821"/>
    </source>
</evidence>
<dbReference type="EMBL" id="BAAAZN010000023">
    <property type="protein sequence ID" value="GAA3578556.1"/>
    <property type="molecule type" value="Genomic_DNA"/>
</dbReference>
<comment type="catalytic activity">
    <reaction evidence="5 6">
        <text>octanoyl-[ACP] + L-lysyl-[protein] = N(6)-octanoyl-L-lysyl-[protein] + holo-[ACP] + H(+)</text>
        <dbReference type="Rhea" id="RHEA:17665"/>
        <dbReference type="Rhea" id="RHEA-COMP:9636"/>
        <dbReference type="Rhea" id="RHEA-COMP:9685"/>
        <dbReference type="Rhea" id="RHEA-COMP:9752"/>
        <dbReference type="Rhea" id="RHEA-COMP:9928"/>
        <dbReference type="ChEBI" id="CHEBI:15378"/>
        <dbReference type="ChEBI" id="CHEBI:29969"/>
        <dbReference type="ChEBI" id="CHEBI:64479"/>
        <dbReference type="ChEBI" id="CHEBI:78463"/>
        <dbReference type="ChEBI" id="CHEBI:78809"/>
        <dbReference type="EC" id="2.3.1.181"/>
    </reaction>
</comment>
<dbReference type="HAMAP" id="MF_00013">
    <property type="entry name" value="LipB"/>
    <property type="match status" value="1"/>
</dbReference>
<dbReference type="NCBIfam" id="NF010925">
    <property type="entry name" value="PRK14345.1"/>
    <property type="match status" value="1"/>
</dbReference>
<dbReference type="CDD" id="cd16444">
    <property type="entry name" value="LipB"/>
    <property type="match status" value="1"/>
</dbReference>
<dbReference type="PIRSF" id="PIRSF016262">
    <property type="entry name" value="LPLase"/>
    <property type="match status" value="1"/>
</dbReference>
<dbReference type="InterPro" id="IPR004143">
    <property type="entry name" value="BPL_LPL_catalytic"/>
</dbReference>
<dbReference type="GO" id="GO:0016740">
    <property type="term" value="F:transferase activity"/>
    <property type="evidence" value="ECO:0007669"/>
    <property type="project" value="UniProtKB-KW"/>
</dbReference>
<evidence type="ECO:0000256" key="4">
    <source>
        <dbReference type="ARBA" id="ARBA00024732"/>
    </source>
</evidence>
<feature type="binding site" evidence="5">
    <location>
        <begin position="136"/>
        <end position="138"/>
    </location>
    <ligand>
        <name>substrate</name>
    </ligand>
</feature>
<comment type="similarity">
    <text evidence="5 6">Belongs to the LipB family.</text>
</comment>
<reference evidence="9" key="1">
    <citation type="journal article" date="2019" name="Int. J. Syst. Evol. Microbiol.">
        <title>The Global Catalogue of Microorganisms (GCM) 10K type strain sequencing project: providing services to taxonomists for standard genome sequencing and annotation.</title>
        <authorList>
            <consortium name="The Broad Institute Genomics Platform"/>
            <consortium name="The Broad Institute Genome Sequencing Center for Infectious Disease"/>
            <person name="Wu L."/>
            <person name="Ma J."/>
        </authorList>
    </citation>
    <scope>NUCLEOTIDE SEQUENCE [LARGE SCALE GENOMIC DNA]</scope>
    <source>
        <strain evidence="9">JCM 16898</strain>
    </source>
</reference>
<dbReference type="PANTHER" id="PTHR10993:SF7">
    <property type="entry name" value="LIPOYLTRANSFERASE 2, MITOCHONDRIAL-RELATED"/>
    <property type="match status" value="1"/>
</dbReference>
<feature type="site" description="Lowers pKa of active site Cys" evidence="5">
    <location>
        <position position="133"/>
    </location>
</feature>
<comment type="caution">
    <text evidence="8">The sequence shown here is derived from an EMBL/GenBank/DDBJ whole genome shotgun (WGS) entry which is preliminary data.</text>
</comment>
<evidence type="ECO:0000313" key="9">
    <source>
        <dbReference type="Proteomes" id="UP001500689"/>
    </source>
</evidence>
<dbReference type="NCBIfam" id="TIGR00214">
    <property type="entry name" value="lipB"/>
    <property type="match status" value="1"/>
</dbReference>
<dbReference type="EC" id="2.3.1.181" evidence="5 6"/>
<comment type="miscellaneous">
    <text evidence="5">In the reaction, the free carboxyl group of octanoic acid is attached via an amide linkage to the epsilon-amino group of a specific lysine residue of lipoyl domains of lipoate-dependent enzymes.</text>
</comment>
<gene>
    <name evidence="5 8" type="primary">lipB</name>
    <name evidence="8" type="ORF">GCM10022222_74110</name>
</gene>
<keyword evidence="3 5" id="KW-0012">Acyltransferase</keyword>
<evidence type="ECO:0000256" key="6">
    <source>
        <dbReference type="PIRNR" id="PIRNR016262"/>
    </source>
</evidence>
<dbReference type="InterPro" id="IPR000544">
    <property type="entry name" value="Octanoyltransferase"/>
</dbReference>
<sequence length="231" mass="25194">MRELGTIEYTEAWDLQREVLTARADETGPDTMLLLEHPSVYTAGKRTEAADRPTDGTPVIDVDRGGKITWHGPGQLVGYPILKLADPIDVVHYVRRLEEALIAVCDRLGVRTGRVEGRSGVWIPADDRGIERKIAAIGIRVQRGVTMHGFELNCNADLGAFDAIVPCGIRDAGVTSLSYELQRDVPVAEVLPLARDLVLAALEGELPVSDDRWLPRPEAPQAAGVTFALQN</sequence>
<accession>A0ABP6Y8M0</accession>
<comment type="caution">
    <text evidence="5">Lacks conserved residue(s) required for the propagation of feature annotation.</text>
</comment>
<protein>
    <recommendedName>
        <fullName evidence="5 6">Octanoyltransferase</fullName>
        <ecNumber evidence="5 6">2.3.1.181</ecNumber>
    </recommendedName>
    <alternativeName>
        <fullName evidence="5">Lipoate-protein ligase B</fullName>
    </alternativeName>
    <alternativeName>
        <fullName evidence="5">Lipoyl/octanoyl transferase</fullName>
    </alternativeName>
    <alternativeName>
        <fullName evidence="5">Octanoyl-[acyl-carrier-protein]-protein N-octanoyltransferase</fullName>
    </alternativeName>
</protein>
<comment type="subcellular location">
    <subcellularLocation>
        <location evidence="5">Cytoplasm</location>
    </subcellularLocation>
</comment>
<organism evidence="8 9">
    <name type="scientific">Amycolatopsis ultiminotia</name>
    <dbReference type="NCBI Taxonomy" id="543629"/>
    <lineage>
        <taxon>Bacteria</taxon>
        <taxon>Bacillati</taxon>
        <taxon>Actinomycetota</taxon>
        <taxon>Actinomycetes</taxon>
        <taxon>Pseudonocardiales</taxon>
        <taxon>Pseudonocardiaceae</taxon>
        <taxon>Amycolatopsis</taxon>
    </lineage>
</organism>
<dbReference type="Pfam" id="PF21948">
    <property type="entry name" value="LplA-B_cat"/>
    <property type="match status" value="1"/>
</dbReference>
<evidence type="ECO:0000259" key="7">
    <source>
        <dbReference type="PROSITE" id="PS51733"/>
    </source>
</evidence>
<dbReference type="PROSITE" id="PS01313">
    <property type="entry name" value="LIPB"/>
    <property type="match status" value="1"/>
</dbReference>
<dbReference type="InterPro" id="IPR045864">
    <property type="entry name" value="aa-tRNA-synth_II/BPL/LPL"/>
</dbReference>
<keyword evidence="2 5" id="KW-0808">Transferase</keyword>
<keyword evidence="9" id="KW-1185">Reference proteome</keyword>
<dbReference type="InterPro" id="IPR020605">
    <property type="entry name" value="Octanoyltransferase_CS"/>
</dbReference>
<keyword evidence="5" id="KW-0963">Cytoplasm</keyword>
<feature type="binding site" evidence="5">
    <location>
        <begin position="64"/>
        <end position="71"/>
    </location>
    <ligand>
        <name>substrate</name>
    </ligand>
</feature>
<evidence type="ECO:0000256" key="5">
    <source>
        <dbReference type="HAMAP-Rule" id="MF_00013"/>
    </source>
</evidence>
<comment type="pathway">
    <text evidence="1 5 6">Protein modification; protein lipoylation via endogenous pathway; protein N(6)-(lipoyl)lysine from octanoyl-[acyl-carrier-protein]: step 1/2.</text>
</comment>
<feature type="domain" description="BPL/LPL catalytic" evidence="7">
    <location>
        <begin position="26"/>
        <end position="206"/>
    </location>
</feature>
<name>A0ABP6Y8M0_9PSEU</name>
<dbReference type="SUPFAM" id="SSF55681">
    <property type="entry name" value="Class II aaRS and biotin synthetases"/>
    <property type="match status" value="1"/>
</dbReference>
<dbReference type="Gene3D" id="3.30.930.10">
    <property type="entry name" value="Bira Bifunctional Protein, Domain 2"/>
    <property type="match status" value="1"/>
</dbReference>
<dbReference type="PROSITE" id="PS51733">
    <property type="entry name" value="BPL_LPL_CATALYTIC"/>
    <property type="match status" value="1"/>
</dbReference>
<evidence type="ECO:0000256" key="3">
    <source>
        <dbReference type="ARBA" id="ARBA00023315"/>
    </source>
</evidence>